<evidence type="ECO:0000256" key="2">
    <source>
        <dbReference type="ARBA" id="ARBA00023295"/>
    </source>
</evidence>
<comment type="caution">
    <text evidence="4">The sequence shown here is derived from an EMBL/GenBank/DDBJ whole genome shotgun (WGS) entry which is preliminary data.</text>
</comment>
<proteinExistence type="predicted"/>
<keyword evidence="2 4" id="KW-0326">Glycosidase</keyword>
<dbReference type="OrthoDB" id="9802433at2"/>
<dbReference type="PANTHER" id="PTHR10357:SF210">
    <property type="entry name" value="MALTODEXTRIN GLUCOSIDASE"/>
    <property type="match status" value="1"/>
</dbReference>
<evidence type="ECO:0000256" key="1">
    <source>
        <dbReference type="ARBA" id="ARBA00022801"/>
    </source>
</evidence>
<dbReference type="Gene3D" id="3.20.20.80">
    <property type="entry name" value="Glycosidases"/>
    <property type="match status" value="1"/>
</dbReference>
<keyword evidence="5" id="KW-1185">Reference proteome</keyword>
<evidence type="ECO:0000313" key="4">
    <source>
        <dbReference type="EMBL" id="TQL64741.1"/>
    </source>
</evidence>
<protein>
    <submittedName>
        <fullName evidence="4">Glycosidase</fullName>
    </submittedName>
</protein>
<dbReference type="EMBL" id="VFOS01000001">
    <property type="protein sequence ID" value="TQL64741.1"/>
    <property type="molecule type" value="Genomic_DNA"/>
</dbReference>
<dbReference type="AlphaFoldDB" id="A0A542ZWL1"/>
<feature type="domain" description="Glycosyl hydrolase family 13 catalytic" evidence="3">
    <location>
        <begin position="11"/>
        <end position="353"/>
    </location>
</feature>
<sequence length="414" mass="45804">MGWIEHSIWWHVYPLGFCGAPIRDAAPVPAHRLRHLLNWLDYAIELGASGLLLGPIFAAQSHGYDSVDQFRIDARLGDDSDFDSLVAACRERGLRVVLDGVFSHVGVQHPELQPALIEGRTSAPAELFDIDWDAPGGPAPRVFEGHGDLVRLNHATERTADYAVQVMTHWLDRGVDGWRLDAAYSVAPDFWARVLQRVRAAHPGAWFLGEVIHGDYSDFVAASALDSVTQYELWKAIWSSLRDRNLFELDWTLHRHNDLLQRFIPNTFIGNHDVTRIASTLGPSGAVAALAILMTVGGIPSIYYGDEQGFTGIKEERAGGDDEVRPAFPGTPAELAAEGWLIYRAHQELIGLRRRHPWLTTATTETLRLENTHYAYRTRSANGADYLDVIIDLDGGQPVTILDPAGGALWPTGS</sequence>
<organism evidence="4 5">
    <name type="scientific">Rarobacter faecitabidus</name>
    <dbReference type="NCBI Taxonomy" id="13243"/>
    <lineage>
        <taxon>Bacteria</taxon>
        <taxon>Bacillati</taxon>
        <taxon>Actinomycetota</taxon>
        <taxon>Actinomycetes</taxon>
        <taxon>Micrococcales</taxon>
        <taxon>Rarobacteraceae</taxon>
        <taxon>Rarobacter</taxon>
    </lineage>
</organism>
<dbReference type="PANTHER" id="PTHR10357">
    <property type="entry name" value="ALPHA-AMYLASE FAMILY MEMBER"/>
    <property type="match status" value="1"/>
</dbReference>
<name>A0A542ZWL1_RARFA</name>
<dbReference type="InterPro" id="IPR017853">
    <property type="entry name" value="GH"/>
</dbReference>
<dbReference type="InterPro" id="IPR006047">
    <property type="entry name" value="GH13_cat_dom"/>
</dbReference>
<dbReference type="SMART" id="SM00642">
    <property type="entry name" value="Aamy"/>
    <property type="match status" value="1"/>
</dbReference>
<gene>
    <name evidence="4" type="ORF">FB461_1252</name>
</gene>
<dbReference type="GO" id="GO:0005975">
    <property type="term" value="P:carbohydrate metabolic process"/>
    <property type="evidence" value="ECO:0007669"/>
    <property type="project" value="InterPro"/>
</dbReference>
<accession>A0A542ZWL1</accession>
<evidence type="ECO:0000313" key="5">
    <source>
        <dbReference type="Proteomes" id="UP000315389"/>
    </source>
</evidence>
<dbReference type="RefSeq" id="WP_142119898.1">
    <property type="nucleotide sequence ID" value="NZ_BAAASV010000001.1"/>
</dbReference>
<keyword evidence="1" id="KW-0378">Hydrolase</keyword>
<dbReference type="CDD" id="cd11354">
    <property type="entry name" value="AmyAc_bac_CMD_like"/>
    <property type="match status" value="1"/>
</dbReference>
<evidence type="ECO:0000259" key="3">
    <source>
        <dbReference type="SMART" id="SM00642"/>
    </source>
</evidence>
<reference evidence="4 5" key="1">
    <citation type="submission" date="2019-06" db="EMBL/GenBank/DDBJ databases">
        <title>Sequencing the genomes of 1000 actinobacteria strains.</title>
        <authorList>
            <person name="Klenk H.-P."/>
        </authorList>
    </citation>
    <scope>NUCLEOTIDE SEQUENCE [LARGE SCALE GENOMIC DNA]</scope>
    <source>
        <strain evidence="4 5">DSM 4813</strain>
    </source>
</reference>
<dbReference type="SUPFAM" id="SSF51445">
    <property type="entry name" value="(Trans)glycosidases"/>
    <property type="match status" value="1"/>
</dbReference>
<dbReference type="Pfam" id="PF00128">
    <property type="entry name" value="Alpha-amylase"/>
    <property type="match status" value="2"/>
</dbReference>
<dbReference type="GO" id="GO:0016798">
    <property type="term" value="F:hydrolase activity, acting on glycosyl bonds"/>
    <property type="evidence" value="ECO:0007669"/>
    <property type="project" value="UniProtKB-KW"/>
</dbReference>
<dbReference type="Proteomes" id="UP000315389">
    <property type="component" value="Unassembled WGS sequence"/>
</dbReference>